<evidence type="ECO:0000313" key="4">
    <source>
        <dbReference type="Proteomes" id="UP000002945"/>
    </source>
</evidence>
<sequence length="457" mass="51256">MKKTITLFVAGLFALTSFTTLNAQDCKTKLSLFAENAKAKNYAEAETQLNELRKECPTISSALYAYGERIYKAKLKTATDKKAVAQELIQLYRDRLANVPAKTKKGDVLGDIGTLMVDYKIGDVKSQYDVFDEAFKSDLENFKNPKSLYQYFELYYNMYQTGDSGVLLENLIEKFEELTEKFESESERLAKTKNELIAKKDAGQELTSKEKRNERIADTNIKAIAIFSGNMESLVEKVSTCETLIPLFRKNFDANRNNTLWLKRAAGRLDVKGCDEDPLFVELVEAVDALEPSANSKRYLAGIYERKGNLVRAEEYLNQSLDMEKDPIKKGKLLYKIAGKAKKRGQKAKARKYYLEAVKSNPSLGGAYLKIAQLYASSVNQCGKDEFTKRAGYWKAAEMARKAGQVDPSLKSIANRTVSSYMKSAPSKSDVFSKGYKGGESIPLNCWIGGSVRVPNL</sequence>
<keyword evidence="1" id="KW-0175">Coiled coil</keyword>
<feature type="chain" id="PRO_5002737556" evidence="2">
    <location>
        <begin position="24"/>
        <end position="457"/>
    </location>
</feature>
<dbReference type="EMBL" id="ABIB01000001">
    <property type="protein sequence ID" value="EDP98265.1"/>
    <property type="molecule type" value="Genomic_DNA"/>
</dbReference>
<reference evidence="3 4" key="1">
    <citation type="journal article" date="2011" name="J. Bacteriol.">
        <title>Genome sequence of the algicidal bacterium Kordia algicida OT-1.</title>
        <authorList>
            <person name="Lee H.S."/>
            <person name="Kang S.G."/>
            <person name="Kwon K.K."/>
            <person name="Lee J.H."/>
            <person name="Kim S.J."/>
        </authorList>
    </citation>
    <scope>NUCLEOTIDE SEQUENCE [LARGE SCALE GENOMIC DNA]</scope>
    <source>
        <strain evidence="3 4">OT-1</strain>
    </source>
</reference>
<evidence type="ECO:0000313" key="3">
    <source>
        <dbReference type="EMBL" id="EDP98265.1"/>
    </source>
</evidence>
<dbReference type="HOGENOM" id="CLU_047119_0_0_10"/>
<protein>
    <submittedName>
        <fullName evidence="3">TPR domain protein</fullName>
    </submittedName>
</protein>
<dbReference type="InterPro" id="IPR019734">
    <property type="entry name" value="TPR_rpt"/>
</dbReference>
<dbReference type="SMART" id="SM00028">
    <property type="entry name" value="TPR"/>
    <property type="match status" value="2"/>
</dbReference>
<dbReference type="Proteomes" id="UP000002945">
    <property type="component" value="Unassembled WGS sequence"/>
</dbReference>
<dbReference type="Gene3D" id="1.25.40.10">
    <property type="entry name" value="Tetratricopeptide repeat domain"/>
    <property type="match status" value="1"/>
</dbReference>
<keyword evidence="4" id="KW-1185">Reference proteome</keyword>
<keyword evidence="2" id="KW-0732">Signal</keyword>
<feature type="signal peptide" evidence="2">
    <location>
        <begin position="1"/>
        <end position="23"/>
    </location>
</feature>
<dbReference type="InterPro" id="IPR011990">
    <property type="entry name" value="TPR-like_helical_dom_sf"/>
</dbReference>
<dbReference type="eggNOG" id="COG0457">
    <property type="taxonomic scope" value="Bacteria"/>
</dbReference>
<dbReference type="AlphaFoldDB" id="A9DK66"/>
<dbReference type="OrthoDB" id="1522899at2"/>
<gene>
    <name evidence="3" type="ORF">KAOT1_13647</name>
</gene>
<evidence type="ECO:0000256" key="1">
    <source>
        <dbReference type="SAM" id="Coils"/>
    </source>
</evidence>
<name>A9DK66_9FLAO</name>
<accession>A9DK66</accession>
<dbReference type="SUPFAM" id="SSF48452">
    <property type="entry name" value="TPR-like"/>
    <property type="match status" value="2"/>
</dbReference>
<evidence type="ECO:0000256" key="2">
    <source>
        <dbReference type="SAM" id="SignalP"/>
    </source>
</evidence>
<dbReference type="RefSeq" id="WP_007095278.1">
    <property type="nucleotide sequence ID" value="NZ_CP142125.1"/>
</dbReference>
<organism evidence="3 4">
    <name type="scientific">Kordia algicida OT-1</name>
    <dbReference type="NCBI Taxonomy" id="391587"/>
    <lineage>
        <taxon>Bacteria</taxon>
        <taxon>Pseudomonadati</taxon>
        <taxon>Bacteroidota</taxon>
        <taxon>Flavobacteriia</taxon>
        <taxon>Flavobacteriales</taxon>
        <taxon>Flavobacteriaceae</taxon>
        <taxon>Kordia</taxon>
    </lineage>
</organism>
<feature type="coiled-coil region" evidence="1">
    <location>
        <begin position="168"/>
        <end position="195"/>
    </location>
</feature>
<dbReference type="STRING" id="391587.KAOT1_13647"/>
<proteinExistence type="predicted"/>
<comment type="caution">
    <text evidence="3">The sequence shown here is derived from an EMBL/GenBank/DDBJ whole genome shotgun (WGS) entry which is preliminary data.</text>
</comment>